<dbReference type="RefSeq" id="WP_369046035.1">
    <property type="nucleotide sequence ID" value="NZ_CP163302.1"/>
</dbReference>
<sequence length="58" mass="5899">MPSSGGCGDPIKRGPEKVLSDVLDGFTNLEAAERDYGVAVDAARTAALRAGHAVTAGR</sequence>
<name>A0AB39L2R6_9MICC</name>
<dbReference type="EMBL" id="CP163302">
    <property type="protein sequence ID" value="XDP45518.1"/>
    <property type="molecule type" value="Genomic_DNA"/>
</dbReference>
<organism evidence="1">
    <name type="scientific">Sinomonas puerhi</name>
    <dbReference type="NCBI Taxonomy" id="3238584"/>
    <lineage>
        <taxon>Bacteria</taxon>
        <taxon>Bacillati</taxon>
        <taxon>Actinomycetota</taxon>
        <taxon>Actinomycetes</taxon>
        <taxon>Micrococcales</taxon>
        <taxon>Micrococcaceae</taxon>
        <taxon>Sinomonas</taxon>
    </lineage>
</organism>
<dbReference type="AlphaFoldDB" id="A0AB39L2R6"/>
<reference evidence="1" key="1">
    <citation type="submission" date="2024-07" db="EMBL/GenBank/DDBJ databases">
        <authorList>
            <person name="fu j."/>
        </authorList>
    </citation>
    <scope>NUCLEOTIDE SEQUENCE</scope>
    <source>
        <strain evidence="1">P10A9</strain>
    </source>
</reference>
<protein>
    <submittedName>
        <fullName evidence="1">Uncharacterized protein</fullName>
    </submittedName>
</protein>
<evidence type="ECO:0000313" key="1">
    <source>
        <dbReference type="EMBL" id="XDP45518.1"/>
    </source>
</evidence>
<dbReference type="KEGG" id="spue:AB5L97_00370"/>
<proteinExistence type="predicted"/>
<gene>
    <name evidence="1" type="ORF">AB5L97_00370</name>
</gene>
<accession>A0AB39L2R6</accession>